<evidence type="ECO:0000313" key="2">
    <source>
        <dbReference type="Proteomes" id="UP000295763"/>
    </source>
</evidence>
<keyword evidence="2" id="KW-1185">Reference proteome</keyword>
<proteinExistence type="predicted"/>
<protein>
    <submittedName>
        <fullName evidence="1">Uncharacterized protein</fullName>
    </submittedName>
</protein>
<dbReference type="Proteomes" id="UP000295763">
    <property type="component" value="Unassembled WGS sequence"/>
</dbReference>
<evidence type="ECO:0000313" key="1">
    <source>
        <dbReference type="EMBL" id="TCP95103.1"/>
    </source>
</evidence>
<dbReference type="SUPFAM" id="SSF48452">
    <property type="entry name" value="TPR-like"/>
    <property type="match status" value="1"/>
</dbReference>
<dbReference type="EMBL" id="SLYB01000011">
    <property type="protein sequence ID" value="TCP95103.1"/>
    <property type="molecule type" value="Genomic_DNA"/>
</dbReference>
<organism evidence="1 2">
    <name type="scientific">Cricetibacter osteomyelitidis</name>
    <dbReference type="NCBI Taxonomy" id="1521931"/>
    <lineage>
        <taxon>Bacteria</taxon>
        <taxon>Pseudomonadati</taxon>
        <taxon>Pseudomonadota</taxon>
        <taxon>Gammaproteobacteria</taxon>
        <taxon>Pasteurellales</taxon>
        <taxon>Pasteurellaceae</taxon>
        <taxon>Cricetibacter</taxon>
    </lineage>
</organism>
<comment type="caution">
    <text evidence="1">The sequence shown here is derived from an EMBL/GenBank/DDBJ whole genome shotgun (WGS) entry which is preliminary data.</text>
</comment>
<dbReference type="RefSeq" id="WP_131976679.1">
    <property type="nucleotide sequence ID" value="NZ_SLYB01000011.1"/>
</dbReference>
<dbReference type="OrthoDB" id="7278101at2"/>
<gene>
    <name evidence="1" type="ORF">EDC44_11153</name>
</gene>
<sequence length="430" mass="48886">MAKKPAKQSKKSAKNINLELDVLSNAFRQHFAVGEYEKALDALLKIHKLIPARADPLSDASTICIHLERWEECIKLANKALARDPANINAYDAMAHAYGSMSDWENSGKAGLEALKLRHKKMLKNNPTLPPLPTDVRTQGKNIIAFSLFGSKSAYIEPSVMNTQVARDVYPGWILRFYVDETVNEQSVQRLRENGAEVILVDEETKKIPATMWRFLALDDPQAHFVIFRDADSVISQREAKAVKEWMESGKLFHTIRDSGSHTELMLAGLWGAIGGAIPNMREQIETYMANTVKLDKRFADQYFLRDYIWRYACQSLYASDRLFGFMNAHPMDDRFFNYKITHIGCDEATVTFNAQTELAPGTDIEWKLYTRIVPLLNEDLSLNYYPEERLVCSYRDKVSASGTVTANLPRRYARGLDEGKTRLTVTKAE</sequence>
<dbReference type="InterPro" id="IPR011990">
    <property type="entry name" value="TPR-like_helical_dom_sf"/>
</dbReference>
<accession>A0A4V2T1W5</accession>
<name>A0A4V2T1W5_9PAST</name>
<dbReference type="AlphaFoldDB" id="A0A4V2T1W5"/>
<dbReference type="Gene3D" id="1.25.40.10">
    <property type="entry name" value="Tetratricopeptide repeat domain"/>
    <property type="match status" value="1"/>
</dbReference>
<reference evidence="1 2" key="1">
    <citation type="submission" date="2019-03" db="EMBL/GenBank/DDBJ databases">
        <title>Genomic Encyclopedia of Type Strains, Phase IV (KMG-IV): sequencing the most valuable type-strain genomes for metagenomic binning, comparative biology and taxonomic classification.</title>
        <authorList>
            <person name="Goeker M."/>
        </authorList>
    </citation>
    <scope>NUCLEOTIDE SEQUENCE [LARGE SCALE GENOMIC DNA]</scope>
    <source>
        <strain evidence="1 2">DSM 28404</strain>
    </source>
</reference>